<evidence type="ECO:0000256" key="7">
    <source>
        <dbReference type="PIRNR" id="PIRNR007991"/>
    </source>
</evidence>
<evidence type="ECO:0000256" key="8">
    <source>
        <dbReference type="SAM" id="Phobius"/>
    </source>
</evidence>
<feature type="transmembrane region" description="Helical" evidence="8">
    <location>
        <begin position="207"/>
        <end position="227"/>
    </location>
</feature>
<evidence type="ECO:0000256" key="6">
    <source>
        <dbReference type="ARBA" id="ARBA00025718"/>
    </source>
</evidence>
<evidence type="ECO:0000256" key="2">
    <source>
        <dbReference type="ARBA" id="ARBA00022475"/>
    </source>
</evidence>
<dbReference type="InterPro" id="IPR009539">
    <property type="entry name" value="VANGL"/>
</dbReference>
<proteinExistence type="inferred from homology"/>
<dbReference type="Proteomes" id="UP000215335">
    <property type="component" value="Unassembled WGS sequence"/>
</dbReference>
<organism evidence="9 10">
    <name type="scientific">Trichomalopsis sarcophagae</name>
    <dbReference type="NCBI Taxonomy" id="543379"/>
    <lineage>
        <taxon>Eukaryota</taxon>
        <taxon>Metazoa</taxon>
        <taxon>Ecdysozoa</taxon>
        <taxon>Arthropoda</taxon>
        <taxon>Hexapoda</taxon>
        <taxon>Insecta</taxon>
        <taxon>Pterygota</taxon>
        <taxon>Neoptera</taxon>
        <taxon>Endopterygota</taxon>
        <taxon>Hymenoptera</taxon>
        <taxon>Apocrita</taxon>
        <taxon>Proctotrupomorpha</taxon>
        <taxon>Chalcidoidea</taxon>
        <taxon>Pteromalidae</taxon>
        <taxon>Pteromalinae</taxon>
        <taxon>Trichomalopsis</taxon>
    </lineage>
</organism>
<feature type="transmembrane region" description="Helical" evidence="8">
    <location>
        <begin position="156"/>
        <end position="177"/>
    </location>
</feature>
<dbReference type="OrthoDB" id="8887313at2759"/>
<evidence type="ECO:0000313" key="10">
    <source>
        <dbReference type="Proteomes" id="UP000215335"/>
    </source>
</evidence>
<accession>A0A232FHD0</accession>
<keyword evidence="10" id="KW-1185">Reference proteome</keyword>
<name>A0A232FHD0_9HYME</name>
<evidence type="ECO:0000256" key="1">
    <source>
        <dbReference type="ARBA" id="ARBA00004651"/>
    </source>
</evidence>
<reference evidence="9 10" key="1">
    <citation type="journal article" date="2017" name="Curr. Biol.">
        <title>The Evolution of Venom by Co-option of Single-Copy Genes.</title>
        <authorList>
            <person name="Martinson E.O."/>
            <person name="Mrinalini"/>
            <person name="Kelkar Y.D."/>
            <person name="Chang C.H."/>
            <person name="Werren J.H."/>
        </authorList>
    </citation>
    <scope>NUCLEOTIDE SEQUENCE [LARGE SCALE GENOMIC DNA]</scope>
    <source>
        <strain evidence="9 10">Alberta</strain>
        <tissue evidence="9">Whole body</tissue>
    </source>
</reference>
<protein>
    <recommendedName>
        <fullName evidence="7">Vang-like protein</fullName>
    </recommendedName>
</protein>
<keyword evidence="3 8" id="KW-0812">Transmembrane</keyword>
<dbReference type="Pfam" id="PF06638">
    <property type="entry name" value="Strabismus"/>
    <property type="match status" value="1"/>
</dbReference>
<comment type="caution">
    <text evidence="9">The sequence shown here is derived from an EMBL/GenBank/DDBJ whole genome shotgun (WGS) entry which is preliminary data.</text>
</comment>
<keyword evidence="5 7" id="KW-0472">Membrane</keyword>
<dbReference type="GO" id="GO:0005886">
    <property type="term" value="C:plasma membrane"/>
    <property type="evidence" value="ECO:0007669"/>
    <property type="project" value="UniProtKB-SubCell"/>
</dbReference>
<evidence type="ECO:0000256" key="4">
    <source>
        <dbReference type="ARBA" id="ARBA00022989"/>
    </source>
</evidence>
<gene>
    <name evidence="9" type="ORF">TSAR_003029</name>
</gene>
<evidence type="ECO:0000256" key="5">
    <source>
        <dbReference type="ARBA" id="ARBA00023136"/>
    </source>
</evidence>
<dbReference type="PANTHER" id="PTHR20886">
    <property type="entry name" value="VANG-LIKE PROTEIN"/>
    <property type="match status" value="1"/>
</dbReference>
<evidence type="ECO:0000256" key="3">
    <source>
        <dbReference type="ARBA" id="ARBA00022692"/>
    </source>
</evidence>
<feature type="transmembrane region" description="Helical" evidence="8">
    <location>
        <begin position="80"/>
        <end position="106"/>
    </location>
</feature>
<dbReference type="PIRSF" id="PIRSF007991">
    <property type="entry name" value="Strabismus"/>
    <property type="match status" value="1"/>
</dbReference>
<comment type="subcellular location">
    <subcellularLocation>
        <location evidence="1">Cell membrane</location>
        <topology evidence="1">Multi-pass membrane protein</topology>
    </subcellularLocation>
</comment>
<comment type="similarity">
    <text evidence="6 7">Belongs to the Vang family.</text>
</comment>
<dbReference type="AlphaFoldDB" id="A0A232FHD0"/>
<evidence type="ECO:0000313" key="9">
    <source>
        <dbReference type="EMBL" id="OXU29859.1"/>
    </source>
</evidence>
<keyword evidence="2 7" id="KW-1003">Cell membrane</keyword>
<keyword evidence="4 8" id="KW-1133">Transmembrane helix</keyword>
<sequence>MAPFQTTVTIRQENVQNLGQDVADVQILPDEDNWAENTTAITGNTSERSESIEDLEKWTNEENSFNVTCTRHISTTFTNIVVISGFFSPLIMVILPKLGLFSDAFATLPIQEKLVYASCNIECKGHLLGIAFKVTLFGIGNWAIFLRPRKAVMPRLLTFQTGVVTLSLLCLCTYWLFYIVQITEGAKTAVVGDLVEYKSLVTYAENLINSLLFIHFIAVILLEILHLKPTYYLKVIRSPDGVSRSYAIGELSIQRASIWILEKYYTEFPVYNPYLERLPVSKSSKKHSSNFKFYDVDENIANTSSDQTNRLGGGSDRAILAAQARRRDSSHNERFYEEHEYERRVKKRKARLITAVEEAFAHIQRVNSETGLAANQNPLDPMEAAQSVFPSMARALQKYLRITRQQPQHSVESILERLAHCLAQDATPKAFLEPFFNTKPVLSNEKERQRTYQHWALVCEGELPSRNITNGCEFQLRQGEIALLCSVYTLPYFYLTEQIALPKSNKFFIKFNSETPL</sequence>
<dbReference type="EMBL" id="NNAY01000229">
    <property type="protein sequence ID" value="OXU29859.1"/>
    <property type="molecule type" value="Genomic_DNA"/>
</dbReference>
<dbReference type="STRING" id="543379.A0A232FHD0"/>